<keyword evidence="7" id="KW-1185">Reference proteome</keyword>
<dbReference type="SMART" id="SM00389">
    <property type="entry name" value="HOX"/>
    <property type="match status" value="1"/>
</dbReference>
<dbReference type="OrthoDB" id="6159439at2759"/>
<dbReference type="GO" id="GO:0003677">
    <property type="term" value="F:DNA binding"/>
    <property type="evidence" value="ECO:0007669"/>
    <property type="project" value="UniProtKB-UniRule"/>
</dbReference>
<dbReference type="GO" id="GO:0005634">
    <property type="term" value="C:nucleus"/>
    <property type="evidence" value="ECO:0007669"/>
    <property type="project" value="UniProtKB-SubCell"/>
</dbReference>
<evidence type="ECO:0000313" key="5">
    <source>
        <dbReference type="EMBL" id="CAF0824475.1"/>
    </source>
</evidence>
<feature type="region of interest" description="Disordered" evidence="3">
    <location>
        <begin position="190"/>
        <end position="211"/>
    </location>
</feature>
<evidence type="ECO:0000313" key="7">
    <source>
        <dbReference type="Proteomes" id="UP000663832"/>
    </source>
</evidence>
<evidence type="ECO:0000313" key="8">
    <source>
        <dbReference type="Proteomes" id="UP000663877"/>
    </source>
</evidence>
<dbReference type="Proteomes" id="UP000663832">
    <property type="component" value="Unassembled WGS sequence"/>
</dbReference>
<comment type="subcellular location">
    <subcellularLocation>
        <location evidence="1 2">Nucleus</location>
    </subcellularLocation>
</comment>
<dbReference type="EMBL" id="CAJNOI010000018">
    <property type="protein sequence ID" value="CAF0824475.1"/>
    <property type="molecule type" value="Genomic_DNA"/>
</dbReference>
<proteinExistence type="predicted"/>
<accession>A0A813UJZ6</accession>
<protein>
    <recommendedName>
        <fullName evidence="4">Homeobox domain-containing protein</fullName>
    </recommendedName>
</protein>
<reference evidence="5" key="1">
    <citation type="submission" date="2021-02" db="EMBL/GenBank/DDBJ databases">
        <authorList>
            <person name="Nowell W R."/>
        </authorList>
    </citation>
    <scope>NUCLEOTIDE SEQUENCE</scope>
</reference>
<keyword evidence="1 2" id="KW-0238">DNA-binding</keyword>
<comment type="caution">
    <text evidence="5">The sequence shown here is derived from an EMBL/GenBank/DDBJ whole genome shotgun (WGS) entry which is preliminary data.</text>
</comment>
<evidence type="ECO:0000256" key="2">
    <source>
        <dbReference type="RuleBase" id="RU000682"/>
    </source>
</evidence>
<sequence>MTSSFDGNASAYWSYSPYSYCNSYDTSSSNSSYFESPISSSSPRMIMFPVYDQQQSCCYYTEPTIPYNQFAPPSPPIIPPSQITYAPSPPVARPSTNLPNRLQYTLRQRWLLNEIFEYVPYPNSVQKNVIADRIGATREQIRIWFQNRRRIAVQSHRSSSQRSNPLPIDHSHTIQLELENIVKDLDLHKNAPQRMPIGQGTSSRRVRSVKK</sequence>
<dbReference type="CDD" id="cd00086">
    <property type="entry name" value="homeodomain"/>
    <property type="match status" value="1"/>
</dbReference>
<keyword evidence="1 2" id="KW-0539">Nucleus</keyword>
<feature type="DNA-binding region" description="Homeobox" evidence="1">
    <location>
        <begin position="97"/>
        <end position="156"/>
    </location>
</feature>
<dbReference type="Pfam" id="PF00046">
    <property type="entry name" value="Homeodomain"/>
    <property type="match status" value="1"/>
</dbReference>
<gene>
    <name evidence="5" type="ORF">BJG266_LOCUS6448</name>
    <name evidence="6" type="ORF">QVE165_LOCUS15815</name>
</gene>
<feature type="domain" description="Homeobox" evidence="4">
    <location>
        <begin position="95"/>
        <end position="155"/>
    </location>
</feature>
<evidence type="ECO:0000256" key="3">
    <source>
        <dbReference type="SAM" id="MobiDB-lite"/>
    </source>
</evidence>
<organism evidence="5 8">
    <name type="scientific">Adineta steineri</name>
    <dbReference type="NCBI Taxonomy" id="433720"/>
    <lineage>
        <taxon>Eukaryota</taxon>
        <taxon>Metazoa</taxon>
        <taxon>Spiralia</taxon>
        <taxon>Gnathifera</taxon>
        <taxon>Rotifera</taxon>
        <taxon>Eurotatoria</taxon>
        <taxon>Bdelloidea</taxon>
        <taxon>Adinetida</taxon>
        <taxon>Adinetidae</taxon>
        <taxon>Adineta</taxon>
    </lineage>
</organism>
<dbReference type="AlphaFoldDB" id="A0A813UJZ6"/>
<dbReference type="Proteomes" id="UP000663877">
    <property type="component" value="Unassembled WGS sequence"/>
</dbReference>
<name>A0A813UJZ6_9BILA</name>
<dbReference type="EMBL" id="CAJNOM010000087">
    <property type="protein sequence ID" value="CAF1017627.1"/>
    <property type="molecule type" value="Genomic_DNA"/>
</dbReference>
<dbReference type="InterPro" id="IPR001356">
    <property type="entry name" value="HD"/>
</dbReference>
<evidence type="ECO:0000256" key="1">
    <source>
        <dbReference type="PROSITE-ProRule" id="PRU00108"/>
    </source>
</evidence>
<dbReference type="Gene3D" id="1.10.10.60">
    <property type="entry name" value="Homeodomain-like"/>
    <property type="match status" value="1"/>
</dbReference>
<dbReference type="PROSITE" id="PS50071">
    <property type="entry name" value="HOMEOBOX_2"/>
    <property type="match status" value="1"/>
</dbReference>
<evidence type="ECO:0000259" key="4">
    <source>
        <dbReference type="PROSITE" id="PS50071"/>
    </source>
</evidence>
<dbReference type="SUPFAM" id="SSF46689">
    <property type="entry name" value="Homeodomain-like"/>
    <property type="match status" value="1"/>
</dbReference>
<keyword evidence="1 2" id="KW-0371">Homeobox</keyword>
<dbReference type="InterPro" id="IPR009057">
    <property type="entry name" value="Homeodomain-like_sf"/>
</dbReference>
<evidence type="ECO:0000313" key="6">
    <source>
        <dbReference type="EMBL" id="CAF1017627.1"/>
    </source>
</evidence>